<evidence type="ECO:0000313" key="2">
    <source>
        <dbReference type="EMBL" id="KAK7461627.1"/>
    </source>
</evidence>
<protein>
    <submittedName>
        <fullName evidence="2">Uncharacterized protein</fullName>
    </submittedName>
</protein>
<keyword evidence="3" id="KW-1185">Reference proteome</keyword>
<accession>A0ABD0J5C8</accession>
<evidence type="ECO:0000256" key="1">
    <source>
        <dbReference type="SAM" id="MobiDB-lite"/>
    </source>
</evidence>
<feature type="non-terminal residue" evidence="2">
    <location>
        <position position="1"/>
    </location>
</feature>
<proteinExistence type="predicted"/>
<dbReference type="AlphaFoldDB" id="A0ABD0J5C8"/>
<feature type="region of interest" description="Disordered" evidence="1">
    <location>
        <begin position="37"/>
        <end position="97"/>
    </location>
</feature>
<organism evidence="2 3">
    <name type="scientific">Batillaria attramentaria</name>
    <dbReference type="NCBI Taxonomy" id="370345"/>
    <lineage>
        <taxon>Eukaryota</taxon>
        <taxon>Metazoa</taxon>
        <taxon>Spiralia</taxon>
        <taxon>Lophotrochozoa</taxon>
        <taxon>Mollusca</taxon>
        <taxon>Gastropoda</taxon>
        <taxon>Caenogastropoda</taxon>
        <taxon>Sorbeoconcha</taxon>
        <taxon>Cerithioidea</taxon>
        <taxon>Batillariidae</taxon>
        <taxon>Batillaria</taxon>
    </lineage>
</organism>
<comment type="caution">
    <text evidence="2">The sequence shown here is derived from an EMBL/GenBank/DDBJ whole genome shotgun (WGS) entry which is preliminary data.</text>
</comment>
<reference evidence="2 3" key="1">
    <citation type="journal article" date="2023" name="Sci. Data">
        <title>Genome assembly of the Korean intertidal mud-creeper Batillaria attramentaria.</title>
        <authorList>
            <person name="Patra A.K."/>
            <person name="Ho P.T."/>
            <person name="Jun S."/>
            <person name="Lee S.J."/>
            <person name="Kim Y."/>
            <person name="Won Y.J."/>
        </authorList>
    </citation>
    <scope>NUCLEOTIDE SEQUENCE [LARGE SCALE GENOMIC DNA]</scope>
    <source>
        <strain evidence="2">Wonlab-2016</strain>
    </source>
</reference>
<dbReference type="EMBL" id="JACVVK020000632">
    <property type="protein sequence ID" value="KAK7461627.1"/>
    <property type="molecule type" value="Genomic_DNA"/>
</dbReference>
<gene>
    <name evidence="2" type="ORF">BaRGS_00038634</name>
</gene>
<name>A0ABD0J5C8_9CAEN</name>
<feature type="region of interest" description="Disordered" evidence="1">
    <location>
        <begin position="110"/>
        <end position="166"/>
    </location>
</feature>
<evidence type="ECO:0000313" key="3">
    <source>
        <dbReference type="Proteomes" id="UP001519460"/>
    </source>
</evidence>
<sequence>RKRSTGPQPAVQLAVIERRSMLTEEDGSAPSAHIYFEIVDPPPPSDEEVVSDEAASPPTSHGDGNPPAYYGGQSVAETAEGGSGWNNAPFYENTPSRNTEVTAAVAVHEADPANTAGVSDTRELVHPSSRLQTGASGDEHANDSDDEIEETGYVRYSPRLYENTKP</sequence>
<dbReference type="Proteomes" id="UP001519460">
    <property type="component" value="Unassembled WGS sequence"/>
</dbReference>